<proteinExistence type="predicted"/>
<dbReference type="Proteomes" id="UP001281410">
    <property type="component" value="Unassembled WGS sequence"/>
</dbReference>
<sequence>MSIGGLGLWLGFARLQALRELEREIDGAGKRGVDAERDGGETEEEEVGRIRTSGCALYGSLL</sequence>
<name>A0AAD9ZS81_9ROSI</name>
<keyword evidence="2" id="KW-1185">Reference proteome</keyword>
<dbReference type="EMBL" id="JANJYJ010000009">
    <property type="protein sequence ID" value="KAK3188971.1"/>
    <property type="molecule type" value="Genomic_DNA"/>
</dbReference>
<reference evidence="1" key="1">
    <citation type="journal article" date="2023" name="Plant J.">
        <title>Genome sequences and population genomics provide insights into the demographic history, inbreeding, and mutation load of two 'living fossil' tree species of Dipteronia.</title>
        <authorList>
            <person name="Feng Y."/>
            <person name="Comes H.P."/>
            <person name="Chen J."/>
            <person name="Zhu S."/>
            <person name="Lu R."/>
            <person name="Zhang X."/>
            <person name="Li P."/>
            <person name="Qiu J."/>
            <person name="Olsen K.M."/>
            <person name="Qiu Y."/>
        </authorList>
    </citation>
    <scope>NUCLEOTIDE SEQUENCE</scope>
    <source>
        <strain evidence="1">NBL</strain>
    </source>
</reference>
<protein>
    <submittedName>
        <fullName evidence="1">Uncharacterized protein</fullName>
    </submittedName>
</protein>
<gene>
    <name evidence="1" type="ORF">Dsin_028532</name>
</gene>
<evidence type="ECO:0000313" key="2">
    <source>
        <dbReference type="Proteomes" id="UP001281410"/>
    </source>
</evidence>
<organism evidence="1 2">
    <name type="scientific">Dipteronia sinensis</name>
    <dbReference type="NCBI Taxonomy" id="43782"/>
    <lineage>
        <taxon>Eukaryota</taxon>
        <taxon>Viridiplantae</taxon>
        <taxon>Streptophyta</taxon>
        <taxon>Embryophyta</taxon>
        <taxon>Tracheophyta</taxon>
        <taxon>Spermatophyta</taxon>
        <taxon>Magnoliopsida</taxon>
        <taxon>eudicotyledons</taxon>
        <taxon>Gunneridae</taxon>
        <taxon>Pentapetalae</taxon>
        <taxon>rosids</taxon>
        <taxon>malvids</taxon>
        <taxon>Sapindales</taxon>
        <taxon>Sapindaceae</taxon>
        <taxon>Hippocastanoideae</taxon>
        <taxon>Acereae</taxon>
        <taxon>Dipteronia</taxon>
    </lineage>
</organism>
<dbReference type="AlphaFoldDB" id="A0AAD9ZS81"/>
<accession>A0AAD9ZS81</accession>
<evidence type="ECO:0000313" key="1">
    <source>
        <dbReference type="EMBL" id="KAK3188971.1"/>
    </source>
</evidence>
<comment type="caution">
    <text evidence="1">The sequence shown here is derived from an EMBL/GenBank/DDBJ whole genome shotgun (WGS) entry which is preliminary data.</text>
</comment>